<organism evidence="1">
    <name type="scientific">Picea glauca</name>
    <name type="common">White spruce</name>
    <name type="synonym">Pinus glauca</name>
    <dbReference type="NCBI Taxonomy" id="3330"/>
    <lineage>
        <taxon>Eukaryota</taxon>
        <taxon>Viridiplantae</taxon>
        <taxon>Streptophyta</taxon>
        <taxon>Embryophyta</taxon>
        <taxon>Tracheophyta</taxon>
        <taxon>Spermatophyta</taxon>
        <taxon>Pinopsida</taxon>
        <taxon>Pinidae</taxon>
        <taxon>Conifers I</taxon>
        <taxon>Pinales</taxon>
        <taxon>Pinaceae</taxon>
        <taxon>Picea</taxon>
    </lineage>
</organism>
<evidence type="ECO:0000313" key="1">
    <source>
        <dbReference type="EMBL" id="KUM51028.1"/>
    </source>
</evidence>
<comment type="caution">
    <text evidence="1">The sequence shown here is derived from an EMBL/GenBank/DDBJ whole genome shotgun (WGS) entry which is preliminary data.</text>
</comment>
<dbReference type="AlphaFoldDB" id="A0A101M4W6"/>
<accession>A0A101M4W6</accession>
<proteinExistence type="predicted"/>
<keyword evidence="1" id="KW-0496">Mitochondrion</keyword>
<gene>
    <name evidence="1" type="ORF">ABT39_MTgene874</name>
</gene>
<reference evidence="1" key="1">
    <citation type="journal article" date="2015" name="Genome Biol. Evol.">
        <title>Organellar Genomes of White Spruce (Picea glauca): Assembly and Annotation.</title>
        <authorList>
            <person name="Jackman S.D."/>
            <person name="Warren R.L."/>
            <person name="Gibb E.A."/>
            <person name="Vandervalk B.P."/>
            <person name="Mohamadi H."/>
            <person name="Chu J."/>
            <person name="Raymond A."/>
            <person name="Pleasance S."/>
            <person name="Coope R."/>
            <person name="Wildung M.R."/>
            <person name="Ritland C.E."/>
            <person name="Bousquet J."/>
            <person name="Jones S.J."/>
            <person name="Bohlmann J."/>
            <person name="Birol I."/>
        </authorList>
    </citation>
    <scope>NUCLEOTIDE SEQUENCE [LARGE SCALE GENOMIC DNA]</scope>
    <source>
        <tissue evidence="1">Flushing bud</tissue>
    </source>
</reference>
<dbReference type="EMBL" id="LKAM01000001">
    <property type="protein sequence ID" value="KUM51028.1"/>
    <property type="molecule type" value="Genomic_DNA"/>
</dbReference>
<geneLocation type="mitochondrion" evidence="1"/>
<name>A0A101M4W6_PICGL</name>
<sequence>MDFTILSHLFGLPNLIFYHSIFYIETMDYYMVHTPPHVVYPLCCPSPRLLNHRPLSL</sequence>
<protein>
    <submittedName>
        <fullName evidence="1">Uncharacterized protein</fullName>
    </submittedName>
</protein>